<evidence type="ECO:0000256" key="1">
    <source>
        <dbReference type="SAM" id="Coils"/>
    </source>
</evidence>
<keyword evidence="3" id="KW-1185">Reference proteome</keyword>
<feature type="coiled-coil region" evidence="1">
    <location>
        <begin position="20"/>
        <end position="129"/>
    </location>
</feature>
<proteinExistence type="predicted"/>
<evidence type="ECO:0000313" key="3">
    <source>
        <dbReference type="Proteomes" id="UP001501175"/>
    </source>
</evidence>
<accession>A0ABP8N117</accession>
<gene>
    <name evidence="2" type="ORF">GCM10023189_28580</name>
</gene>
<dbReference type="Proteomes" id="UP001501175">
    <property type="component" value="Unassembled WGS sequence"/>
</dbReference>
<organism evidence="2 3">
    <name type="scientific">Nibrella saemangeumensis</name>
    <dbReference type="NCBI Taxonomy" id="1084526"/>
    <lineage>
        <taxon>Bacteria</taxon>
        <taxon>Pseudomonadati</taxon>
        <taxon>Bacteroidota</taxon>
        <taxon>Cytophagia</taxon>
        <taxon>Cytophagales</taxon>
        <taxon>Spirosomataceae</taxon>
        <taxon>Nibrella</taxon>
    </lineage>
</organism>
<dbReference type="EMBL" id="BAABHD010000029">
    <property type="protein sequence ID" value="GAA4457588.1"/>
    <property type="molecule type" value="Genomic_DNA"/>
</dbReference>
<sequence length="160" mass="18672">MLLVFSLVVSTVQYSCQSKVKQATKDVQNEYKDVVQAKEKGAEPDKIQEERQELNQARQDYVETWEEERNKIKDEINEGVQRIDQSIARLEQDMQKADANARDKYLKSISDLRQERNQLESRSKDVIAATQATWSNTKRQIRRDIDASKDRINRLVGDAR</sequence>
<evidence type="ECO:0000313" key="2">
    <source>
        <dbReference type="EMBL" id="GAA4457588.1"/>
    </source>
</evidence>
<name>A0ABP8N117_9BACT</name>
<reference evidence="3" key="1">
    <citation type="journal article" date="2019" name="Int. J. Syst. Evol. Microbiol.">
        <title>The Global Catalogue of Microorganisms (GCM) 10K type strain sequencing project: providing services to taxonomists for standard genome sequencing and annotation.</title>
        <authorList>
            <consortium name="The Broad Institute Genomics Platform"/>
            <consortium name="The Broad Institute Genome Sequencing Center for Infectious Disease"/>
            <person name="Wu L."/>
            <person name="Ma J."/>
        </authorList>
    </citation>
    <scope>NUCLEOTIDE SEQUENCE [LARGE SCALE GENOMIC DNA]</scope>
    <source>
        <strain evidence="3">JCM 17927</strain>
    </source>
</reference>
<comment type="caution">
    <text evidence="2">The sequence shown here is derived from an EMBL/GenBank/DDBJ whole genome shotgun (WGS) entry which is preliminary data.</text>
</comment>
<keyword evidence="1" id="KW-0175">Coiled coil</keyword>
<protein>
    <submittedName>
        <fullName evidence="2">Uncharacterized protein</fullName>
    </submittedName>
</protein>